<dbReference type="GO" id="GO:0016539">
    <property type="term" value="P:intein-mediated protein splicing"/>
    <property type="evidence" value="ECO:0007669"/>
    <property type="project" value="InterPro"/>
</dbReference>
<dbReference type="Gene3D" id="2.170.16.10">
    <property type="entry name" value="Hedgehog/Intein (Hint) domain"/>
    <property type="match status" value="1"/>
</dbReference>
<dbReference type="SUPFAM" id="SSF56672">
    <property type="entry name" value="DNA/RNA polymerases"/>
    <property type="match status" value="1"/>
</dbReference>
<protein>
    <recommendedName>
        <fullName evidence="2">DNA-directed DNA polymerase</fullName>
        <ecNumber evidence="2">2.7.7.7</ecNumber>
    </recommendedName>
</protein>
<keyword evidence="3" id="KW-0808">Transferase</keyword>
<evidence type="ECO:0000256" key="5">
    <source>
        <dbReference type="ARBA" id="ARBA00022932"/>
    </source>
</evidence>
<keyword evidence="6" id="KW-0238">DNA-binding</keyword>
<dbReference type="InterPro" id="IPR006133">
    <property type="entry name" value="DNA-dir_DNA_pol_B_exonuc"/>
</dbReference>
<feature type="domain" description="Hint" evidence="8">
    <location>
        <begin position="647"/>
        <end position="762"/>
    </location>
</feature>
<dbReference type="SMART" id="SM00306">
    <property type="entry name" value="HintN"/>
    <property type="match status" value="1"/>
</dbReference>
<dbReference type="PRINTS" id="PR00106">
    <property type="entry name" value="DNAPOLB"/>
</dbReference>
<dbReference type="InterPro" id="IPR050240">
    <property type="entry name" value="DNA_pol_type-B"/>
</dbReference>
<evidence type="ECO:0000259" key="8">
    <source>
        <dbReference type="SMART" id="SM00306"/>
    </source>
</evidence>
<dbReference type="PANTHER" id="PTHR10322:SF23">
    <property type="entry name" value="DNA POLYMERASE DELTA CATALYTIC SUBUNIT"/>
    <property type="match status" value="1"/>
</dbReference>
<evidence type="ECO:0000313" key="9">
    <source>
        <dbReference type="EMBL" id="QHS84945.1"/>
    </source>
</evidence>
<dbReference type="InterPro" id="IPR012337">
    <property type="entry name" value="RNaseH-like_sf"/>
</dbReference>
<evidence type="ECO:0000256" key="7">
    <source>
        <dbReference type="ARBA" id="ARBA00049244"/>
    </source>
</evidence>
<dbReference type="GO" id="GO:0003887">
    <property type="term" value="F:DNA-directed DNA polymerase activity"/>
    <property type="evidence" value="ECO:0007669"/>
    <property type="project" value="UniProtKB-KW"/>
</dbReference>
<dbReference type="SUPFAM" id="SSF51294">
    <property type="entry name" value="Hedgehog/intein (Hint) domain"/>
    <property type="match status" value="1"/>
</dbReference>
<dbReference type="GO" id="GO:0008296">
    <property type="term" value="F:3'-5'-DNA exonuclease activity"/>
    <property type="evidence" value="ECO:0007669"/>
    <property type="project" value="TreeGrafter"/>
</dbReference>
<dbReference type="InterPro" id="IPR023211">
    <property type="entry name" value="DNA_pol_palm_dom_sf"/>
</dbReference>
<evidence type="ECO:0000256" key="6">
    <source>
        <dbReference type="ARBA" id="ARBA00023125"/>
    </source>
</evidence>
<dbReference type="GO" id="GO:0003677">
    <property type="term" value="F:DNA binding"/>
    <property type="evidence" value="ECO:0007669"/>
    <property type="project" value="UniProtKB-KW"/>
</dbReference>
<dbReference type="InterPro" id="IPR006172">
    <property type="entry name" value="DNA-dir_DNA_pol_B"/>
</dbReference>
<dbReference type="Pfam" id="PF00136">
    <property type="entry name" value="DNA_pol_B"/>
    <property type="match status" value="3"/>
</dbReference>
<dbReference type="Gene3D" id="3.30.342.10">
    <property type="entry name" value="DNA Polymerase, chain B, domain 1"/>
    <property type="match status" value="1"/>
</dbReference>
<dbReference type="InterPro" id="IPR006141">
    <property type="entry name" value="Intein_N"/>
</dbReference>
<evidence type="ECO:0000256" key="1">
    <source>
        <dbReference type="ARBA" id="ARBA00005755"/>
    </source>
</evidence>
<dbReference type="Gene3D" id="3.90.1600.10">
    <property type="entry name" value="Palm domain of DNA polymerase"/>
    <property type="match status" value="2"/>
</dbReference>
<dbReference type="GO" id="GO:0043625">
    <property type="term" value="C:delta DNA polymerase complex"/>
    <property type="evidence" value="ECO:0007669"/>
    <property type="project" value="TreeGrafter"/>
</dbReference>
<dbReference type="InterPro" id="IPR043502">
    <property type="entry name" value="DNA/RNA_pol_sf"/>
</dbReference>
<accession>A0A6C0AY82</accession>
<dbReference type="GO" id="GO:0006287">
    <property type="term" value="P:base-excision repair, gap-filling"/>
    <property type="evidence" value="ECO:0007669"/>
    <property type="project" value="TreeGrafter"/>
</dbReference>
<dbReference type="InterPro" id="IPR006134">
    <property type="entry name" value="DNA-dir_DNA_pol_B_multi_dom"/>
</dbReference>
<reference evidence="9" key="1">
    <citation type="journal article" date="2020" name="Nature">
        <title>Giant virus diversity and host interactions through global metagenomics.</title>
        <authorList>
            <person name="Schulz F."/>
            <person name="Roux S."/>
            <person name="Paez-Espino D."/>
            <person name="Jungbluth S."/>
            <person name="Walsh D.A."/>
            <person name="Denef V.J."/>
            <person name="McMahon K.D."/>
            <person name="Konstantinidis K.T."/>
            <person name="Eloe-Fadrosh E.A."/>
            <person name="Kyrpides N.C."/>
            <person name="Woyke T."/>
        </authorList>
    </citation>
    <scope>NUCLEOTIDE SEQUENCE</scope>
    <source>
        <strain evidence="9">GVMAG-M-3300009182-67</strain>
    </source>
</reference>
<dbReference type="GO" id="GO:0000166">
    <property type="term" value="F:nucleotide binding"/>
    <property type="evidence" value="ECO:0007669"/>
    <property type="project" value="InterPro"/>
</dbReference>
<comment type="similarity">
    <text evidence="1">Belongs to the DNA polymerase type-B family.</text>
</comment>
<dbReference type="InterPro" id="IPR036844">
    <property type="entry name" value="Hint_dom_sf"/>
</dbReference>
<keyword evidence="4" id="KW-0548">Nucleotidyltransferase</keyword>
<dbReference type="GO" id="GO:0006297">
    <property type="term" value="P:nucleotide-excision repair, DNA gap filling"/>
    <property type="evidence" value="ECO:0007669"/>
    <property type="project" value="TreeGrafter"/>
</dbReference>
<dbReference type="Gene3D" id="3.30.420.10">
    <property type="entry name" value="Ribonuclease H-like superfamily/Ribonuclease H"/>
    <property type="match status" value="1"/>
</dbReference>
<proteinExistence type="inferred from homology"/>
<evidence type="ECO:0000256" key="2">
    <source>
        <dbReference type="ARBA" id="ARBA00012417"/>
    </source>
</evidence>
<dbReference type="InterPro" id="IPR036397">
    <property type="entry name" value="RNaseH_sf"/>
</dbReference>
<dbReference type="InterPro" id="IPR042087">
    <property type="entry name" value="DNA_pol_B_thumb"/>
</dbReference>
<dbReference type="InterPro" id="IPR003587">
    <property type="entry name" value="Hint_dom_N"/>
</dbReference>
<keyword evidence="5" id="KW-0239">DNA-directed DNA polymerase</keyword>
<dbReference type="SMART" id="SM00486">
    <property type="entry name" value="POLBc"/>
    <property type="match status" value="1"/>
</dbReference>
<sequence length="1193" mass="137755">MSWEARIKDLTFDKDLIFQTLDWYCDDFEDPDTGYPVYKIYVFGVSDTGIPVTVCINDFHPFFFIEVPITWNSSCIWSVKEALNNRSIKSIEFLERKRYYGFENNKIRKFLKLSFYSSKGMRGAKYQLEKKSYQIGGKEFCFPMYESNIDPILRFTHLRDILTCGWVKINQGDYQLDESESYFECNWKKVNPWNQNEFANKISDVRILYFDIEACSEDGSFPNALKKNDRVTQICAILKDTVSKKTTKYLFNLGTCDSVEDTIVMQYASEKKMLCAYKNFINDTDPDVIVGYNIFGFDNGFLFERAKVLEIEDLFNYQSKLISKRTEIEKKVLNNQQSGFNDWKMTKIYGRTHIDLLQVIKKDFKLESYKLNYVGEHFVGEGKDDVSPKEIFEAWDRTLGTREKRTIVGKYCVQDTNLCLLLFEKFAVLPNHVEMAKVTRVPLEYLITRGQSIKVFSQIAYETRKAGYLIPVLPKVESEGKFQGATVLEAHIGHYTRPVCGLDFASLYPSIMIAHNMCYSTVVLDQRYMNISGVEYSTIKCNDELSVSFVQNQPGVLSGILQSLWKNRKVTKKEMNAATDPFVKTVLNAKQLAIKVSMNSIYGFTGATVGALPCLEISQSVTGCGRLMIEQTQYHAKNMFQCEIVYGDSVTGDTPVLIRKNGKIDIIEIQNLFNIFNKKPFPQFKAGEKGLYEKEQSEPSTQLEVWTASGWSPLKRTIRHRCEKQMYRVMTDTGLVDVTEDHSLLDANLEQVKPSDTIIGTELFHTYPAFFNNIEQYGTELDISFDRPLGTTSKIEASWYYLLGRRSGYGVCIRSNTLGEYVIKFNVKTNWNNSKHIKSIINLGTCNDYVYDLETADGTFQAGIGQMIVKNTDSCYVIFPEPVDSDGTLTTLFKVAENAAKKISETFKKPIELEFEKFMYPLILVAKKRYMYLEWTDPQKHNGEIEAKGVELVRRDNCPYVKETLDAVLTPIMFENNLAKGKEQAEIHIDRLLNGEVPIKKLILSKTLKNEYKGFQKKYSQRLPDGRPDTNGPYIWMHTKEIKENKVKTGEYETIEEVPCMAHVALVEKMISRDPNSAPKPGDRVPFVYINIKNPNALSWKKTEDPQYVIENNIPIDTLYYLDHQLKNPLKTIFDILLGELKCKEMIYNRKSYIKAKKEEKEQIEIQKRIDAKIKGDEYRIKNNNKDIRTFFF</sequence>
<dbReference type="SUPFAM" id="SSF53098">
    <property type="entry name" value="Ribonuclease H-like"/>
    <property type="match status" value="1"/>
</dbReference>
<dbReference type="PANTHER" id="PTHR10322">
    <property type="entry name" value="DNA POLYMERASE CATALYTIC SUBUNIT"/>
    <property type="match status" value="1"/>
</dbReference>
<dbReference type="Gene3D" id="1.10.287.690">
    <property type="entry name" value="Helix hairpin bin"/>
    <property type="match status" value="1"/>
</dbReference>
<dbReference type="Pfam" id="PF03104">
    <property type="entry name" value="DNA_pol_B_exo1"/>
    <property type="match status" value="1"/>
</dbReference>
<dbReference type="AlphaFoldDB" id="A0A6C0AY82"/>
<evidence type="ECO:0000256" key="3">
    <source>
        <dbReference type="ARBA" id="ARBA00022679"/>
    </source>
</evidence>
<dbReference type="NCBIfam" id="TIGR01445">
    <property type="entry name" value="intein_Nterm"/>
    <property type="match status" value="1"/>
</dbReference>
<evidence type="ECO:0000256" key="4">
    <source>
        <dbReference type="ARBA" id="ARBA00022695"/>
    </source>
</evidence>
<name>A0A6C0AY82_9ZZZZ</name>
<organism evidence="9">
    <name type="scientific">viral metagenome</name>
    <dbReference type="NCBI Taxonomy" id="1070528"/>
    <lineage>
        <taxon>unclassified sequences</taxon>
        <taxon>metagenomes</taxon>
        <taxon>organismal metagenomes</taxon>
    </lineage>
</organism>
<comment type="catalytic activity">
    <reaction evidence="7">
        <text>DNA(n) + a 2'-deoxyribonucleoside 5'-triphosphate = DNA(n+1) + diphosphate</text>
        <dbReference type="Rhea" id="RHEA:22508"/>
        <dbReference type="Rhea" id="RHEA-COMP:17339"/>
        <dbReference type="Rhea" id="RHEA-COMP:17340"/>
        <dbReference type="ChEBI" id="CHEBI:33019"/>
        <dbReference type="ChEBI" id="CHEBI:61560"/>
        <dbReference type="ChEBI" id="CHEBI:173112"/>
        <dbReference type="EC" id="2.7.7.7"/>
    </reaction>
</comment>
<dbReference type="EMBL" id="MN739039">
    <property type="protein sequence ID" value="QHS84945.1"/>
    <property type="molecule type" value="Genomic_DNA"/>
</dbReference>
<dbReference type="Gene3D" id="1.10.132.60">
    <property type="entry name" value="DNA polymerase family B, C-terminal domain"/>
    <property type="match status" value="2"/>
</dbReference>
<dbReference type="EC" id="2.7.7.7" evidence="2"/>
<dbReference type="GO" id="GO:0045004">
    <property type="term" value="P:DNA replication proofreading"/>
    <property type="evidence" value="ECO:0007669"/>
    <property type="project" value="TreeGrafter"/>
</dbReference>